<proteinExistence type="predicted"/>
<evidence type="ECO:0000256" key="1">
    <source>
        <dbReference type="SAM" id="SignalP"/>
    </source>
</evidence>
<dbReference type="EMBL" id="JBIGIB010000005">
    <property type="protein sequence ID" value="MFG6468510.1"/>
    <property type="molecule type" value="Genomic_DNA"/>
</dbReference>
<dbReference type="RefSeq" id="WP_394386725.1">
    <property type="nucleotide sequence ID" value="NZ_JBIGIB010000005.1"/>
</dbReference>
<gene>
    <name evidence="2" type="ORF">ACG01O_17940</name>
</gene>
<feature type="signal peptide" evidence="1">
    <location>
        <begin position="1"/>
        <end position="28"/>
    </location>
</feature>
<dbReference type="Pfam" id="PF07394">
    <property type="entry name" value="DUF1501"/>
    <property type="match status" value="1"/>
</dbReference>
<reference evidence="2 3" key="1">
    <citation type="submission" date="2024-08" db="EMBL/GenBank/DDBJ databases">
        <authorList>
            <person name="Lu H."/>
        </authorList>
    </citation>
    <scope>NUCLEOTIDE SEQUENCE [LARGE SCALE GENOMIC DNA]</scope>
    <source>
        <strain evidence="2 3">BYS87W</strain>
    </source>
</reference>
<keyword evidence="3" id="KW-1185">Reference proteome</keyword>
<dbReference type="PANTHER" id="PTHR43737">
    <property type="entry name" value="BLL7424 PROTEIN"/>
    <property type="match status" value="1"/>
</dbReference>
<protein>
    <submittedName>
        <fullName evidence="2">DUF1501 domain-containing protein</fullName>
    </submittedName>
</protein>
<dbReference type="InterPro" id="IPR006311">
    <property type="entry name" value="TAT_signal"/>
</dbReference>
<name>A0ABW7H3P0_9BURK</name>
<dbReference type="PANTHER" id="PTHR43737:SF1">
    <property type="entry name" value="DUF1501 DOMAIN-CONTAINING PROTEIN"/>
    <property type="match status" value="1"/>
</dbReference>
<keyword evidence="1" id="KW-0732">Signal</keyword>
<feature type="chain" id="PRO_5046834618" evidence="1">
    <location>
        <begin position="29"/>
        <end position="447"/>
    </location>
</feature>
<dbReference type="InterPro" id="IPR010869">
    <property type="entry name" value="DUF1501"/>
</dbReference>
<dbReference type="PROSITE" id="PS51318">
    <property type="entry name" value="TAT"/>
    <property type="match status" value="1"/>
</dbReference>
<dbReference type="Proteomes" id="UP001606303">
    <property type="component" value="Unassembled WGS sequence"/>
</dbReference>
<comment type="caution">
    <text evidence="2">The sequence shown here is derived from an EMBL/GenBank/DDBJ whole genome shotgun (WGS) entry which is preliminary data.</text>
</comment>
<evidence type="ECO:0000313" key="3">
    <source>
        <dbReference type="Proteomes" id="UP001606303"/>
    </source>
</evidence>
<accession>A0ABW7H3P0</accession>
<organism evidence="2 3">
    <name type="scientific">Pelomonas baiyunensis</name>
    <dbReference type="NCBI Taxonomy" id="3299026"/>
    <lineage>
        <taxon>Bacteria</taxon>
        <taxon>Pseudomonadati</taxon>
        <taxon>Pseudomonadota</taxon>
        <taxon>Betaproteobacteria</taxon>
        <taxon>Burkholderiales</taxon>
        <taxon>Sphaerotilaceae</taxon>
        <taxon>Roseateles</taxon>
    </lineage>
</organism>
<evidence type="ECO:0000313" key="2">
    <source>
        <dbReference type="EMBL" id="MFG6468510.1"/>
    </source>
</evidence>
<sequence length="447" mass="46987">MTIRRRQLLQWGAAAAALHPWAQMQALAQSAPAAGDYRALVCVFLFGGNDGNNLLVPADARYTAYQRARPNLALDRSTLRPLSLSNASGLALHPAFTGLQGLVNTGQASVIANTGPLLQPTTLAQYNARSVPLPSNLFSHSDQQGAWQSGMPEAPPRNGWGGRLLERAVAEGQVNRGYAAISLSGGNVWEAGDKSLTPYRVSSSGRFGFEFYNPNARAGSDPLSAAVAATLAETRSHPFEQTWLNLMGRSLEVQRVLAGALASSNVSTPFPDTGLGRQLGMAAKLIAARGALGLSRQCFFTSLGGFDTHGDDQLQRQAELFAEIDGAVTAFQAAMASLGLADSVTLFSASDFGRTLASNGAGTDHGWGSHHFAVGGAARGTNGGKLLGRFPDLSANGPDDVGQGVWLPSTATDQLGTEWARWFGADAATLDAVWPHGRSFDRVAGWA</sequence>